<evidence type="ECO:0000256" key="1">
    <source>
        <dbReference type="ARBA" id="ARBA00023015"/>
    </source>
</evidence>
<dbReference type="InterPro" id="IPR045012">
    <property type="entry name" value="NLP"/>
</dbReference>
<feature type="compositionally biased region" description="Basic and acidic residues" evidence="5">
    <location>
        <begin position="349"/>
        <end position="359"/>
    </location>
</feature>
<evidence type="ECO:0000259" key="7">
    <source>
        <dbReference type="PROSITE" id="PS51745"/>
    </source>
</evidence>
<keyword evidence="1" id="KW-0805">Transcription regulation</keyword>
<dbReference type="Pfam" id="PF02042">
    <property type="entry name" value="RWP-RK"/>
    <property type="match status" value="1"/>
</dbReference>
<organism evidence="8 9">
    <name type="scientific">Cymbomonas tetramitiformis</name>
    <dbReference type="NCBI Taxonomy" id="36881"/>
    <lineage>
        <taxon>Eukaryota</taxon>
        <taxon>Viridiplantae</taxon>
        <taxon>Chlorophyta</taxon>
        <taxon>Pyramimonadophyceae</taxon>
        <taxon>Pyramimonadales</taxon>
        <taxon>Pyramimonadaceae</taxon>
        <taxon>Cymbomonas</taxon>
    </lineage>
</organism>
<feature type="compositionally biased region" description="Polar residues" evidence="5">
    <location>
        <begin position="666"/>
        <end position="677"/>
    </location>
</feature>
<protein>
    <submittedName>
        <fullName evidence="8">Uncharacterized protein</fullName>
    </submittedName>
</protein>
<evidence type="ECO:0000256" key="3">
    <source>
        <dbReference type="ARBA" id="ARBA00023163"/>
    </source>
</evidence>
<feature type="compositionally biased region" description="Basic and acidic residues" evidence="5">
    <location>
        <begin position="330"/>
        <end position="339"/>
    </location>
</feature>
<evidence type="ECO:0000313" key="8">
    <source>
        <dbReference type="EMBL" id="KAK3235574.1"/>
    </source>
</evidence>
<feature type="domain" description="RWP-RK" evidence="6">
    <location>
        <begin position="252"/>
        <end position="337"/>
    </location>
</feature>
<dbReference type="CDD" id="cd05992">
    <property type="entry name" value="PB1"/>
    <property type="match status" value="1"/>
</dbReference>
<gene>
    <name evidence="8" type="ORF">CYMTET_54229</name>
</gene>
<dbReference type="Gene3D" id="3.10.20.90">
    <property type="entry name" value="Phosphatidylinositol 3-kinase Catalytic Subunit, Chain A, domain 1"/>
    <property type="match status" value="1"/>
</dbReference>
<dbReference type="InterPro" id="IPR053793">
    <property type="entry name" value="PB1-like"/>
</dbReference>
<dbReference type="EMBL" id="LGRX02035269">
    <property type="protein sequence ID" value="KAK3235574.1"/>
    <property type="molecule type" value="Genomic_DNA"/>
</dbReference>
<dbReference type="Proteomes" id="UP001190700">
    <property type="component" value="Unassembled WGS sequence"/>
</dbReference>
<dbReference type="PROSITE" id="PS51519">
    <property type="entry name" value="RWP_RK"/>
    <property type="match status" value="1"/>
</dbReference>
<comment type="caution">
    <text evidence="8">The sequence shown here is derived from an EMBL/GenBank/DDBJ whole genome shotgun (WGS) entry which is preliminary data.</text>
</comment>
<dbReference type="SMART" id="SM00666">
    <property type="entry name" value="PB1"/>
    <property type="match status" value="1"/>
</dbReference>
<dbReference type="InterPro" id="IPR003035">
    <property type="entry name" value="RWP-RK_dom"/>
</dbReference>
<evidence type="ECO:0000313" key="9">
    <source>
        <dbReference type="Proteomes" id="UP001190700"/>
    </source>
</evidence>
<keyword evidence="2" id="KW-0238">DNA-binding</keyword>
<dbReference type="Pfam" id="PF00564">
    <property type="entry name" value="PB1"/>
    <property type="match status" value="1"/>
</dbReference>
<dbReference type="PANTHER" id="PTHR32002:SF41">
    <property type="entry name" value="PROTEIN NLP8"/>
    <property type="match status" value="1"/>
</dbReference>
<feature type="domain" description="PB1" evidence="7">
    <location>
        <begin position="684"/>
        <end position="769"/>
    </location>
</feature>
<dbReference type="AlphaFoldDB" id="A0AAE0BGI7"/>
<name>A0AAE0BGI7_9CHLO</name>
<dbReference type="PROSITE" id="PS51745">
    <property type="entry name" value="PB1"/>
    <property type="match status" value="1"/>
</dbReference>
<dbReference type="GO" id="GO:0003677">
    <property type="term" value="F:DNA binding"/>
    <property type="evidence" value="ECO:0007669"/>
    <property type="project" value="UniProtKB-KW"/>
</dbReference>
<dbReference type="GO" id="GO:0003700">
    <property type="term" value="F:DNA-binding transcription factor activity"/>
    <property type="evidence" value="ECO:0007669"/>
    <property type="project" value="InterPro"/>
</dbReference>
<evidence type="ECO:0000256" key="5">
    <source>
        <dbReference type="SAM" id="MobiDB-lite"/>
    </source>
</evidence>
<feature type="region of interest" description="Disordered" evidence="5">
    <location>
        <begin position="330"/>
        <end position="364"/>
    </location>
</feature>
<sequence>MRAVLLHHRGFHTGFCNPTLFQIISEERSFQVIQILVKQMQEACDLLVCQTWAIFFTSPARSSEKSGMRLRCKDLPYAISGMYLEAFHEFCSTVTLKGDQAGLAGEVVAGEKNIAYCRDVCKLTAANYALVPVARWFDLHCSCTFGMNLPGYDSSERPTDAGKSSYIVFECFLPKCCPMTDANIAANFRTEQVQLLISTIRSTADALGVRVSLPAGGVEHLVPQAHLMAETRVGILDKLPSTSHAESCAAKTSTGLVKRLPGTGGERSVSLAVLQQHLQYDLQTAAKKIGVCPTTLKKICRQNGIARWPRRAVNKDKGALMLAERERLERLEGQEREGNVESPAPEQQQQERRQKRPEGNDPGATTAEAVLTEQAPITSQAFMLQGLPGVGAEEEGASVSSRALGDARDAARKMDTAQEVQKLPGANGSVAAGVSQVSDLAGDVTGLEVAQRFLPMYLQEAGTAAVRAASPLLAGDTLAPVWQTDEGISRMLVLSSSTLTYRVPAAGENWDTMPLRLAPSPRLQEEALTMSMDLDAQDLDAQVELLRKRPRVSTEQVVARDLPISAGHFYGAEQQLTPLSCRGVLMPRGMSELLQQAQDIAEVAMPPAAMQETDLAGKEIVQAAALRQGNFSLPIESQEISGFHGFGIASDPAQEMPPVTCHPQHAAQSTPSASNSDGGAKNDFVTVKAQLGNIIVCCKQPLQGEGSGYRALLQLIAERFNQPSATMRLEYVDEAGDRVMLVCNDDWTRYVETIDQSQPGLFKLLVSVVST</sequence>
<dbReference type="SUPFAM" id="SSF54277">
    <property type="entry name" value="CAD &amp; PB1 domains"/>
    <property type="match status" value="1"/>
</dbReference>
<keyword evidence="9" id="KW-1185">Reference proteome</keyword>
<keyword evidence="3" id="KW-0804">Transcription</keyword>
<dbReference type="Pfam" id="PF22922">
    <property type="entry name" value="GAF_NLP"/>
    <property type="match status" value="1"/>
</dbReference>
<evidence type="ECO:0000256" key="4">
    <source>
        <dbReference type="ARBA" id="ARBA00023242"/>
    </source>
</evidence>
<keyword evidence="4" id="KW-0539">Nucleus</keyword>
<evidence type="ECO:0000256" key="2">
    <source>
        <dbReference type="ARBA" id="ARBA00023125"/>
    </source>
</evidence>
<proteinExistence type="predicted"/>
<dbReference type="InterPro" id="IPR000270">
    <property type="entry name" value="PB1_dom"/>
</dbReference>
<dbReference type="InterPro" id="IPR055081">
    <property type="entry name" value="NLP1-9_GAF"/>
</dbReference>
<dbReference type="PANTHER" id="PTHR32002">
    <property type="entry name" value="PROTEIN NLP8"/>
    <property type="match status" value="1"/>
</dbReference>
<reference evidence="8 9" key="1">
    <citation type="journal article" date="2015" name="Genome Biol. Evol.">
        <title>Comparative Genomics of a Bacterivorous Green Alga Reveals Evolutionary Causalities and Consequences of Phago-Mixotrophic Mode of Nutrition.</title>
        <authorList>
            <person name="Burns J.A."/>
            <person name="Paasch A."/>
            <person name="Narechania A."/>
            <person name="Kim E."/>
        </authorList>
    </citation>
    <scope>NUCLEOTIDE SEQUENCE [LARGE SCALE GENOMIC DNA]</scope>
    <source>
        <strain evidence="8 9">PLY_AMNH</strain>
    </source>
</reference>
<feature type="region of interest" description="Disordered" evidence="5">
    <location>
        <begin position="658"/>
        <end position="681"/>
    </location>
</feature>
<evidence type="ECO:0000259" key="6">
    <source>
        <dbReference type="PROSITE" id="PS51519"/>
    </source>
</evidence>
<accession>A0AAE0BGI7</accession>